<accession>A0A0F9ISK5</accession>
<proteinExistence type="predicted"/>
<feature type="transmembrane region" description="Helical" evidence="1">
    <location>
        <begin position="6"/>
        <end position="27"/>
    </location>
</feature>
<sequence>MELDFVTTFFGSAIIVAFAVLLWQAWLRRALKKLFRRSAHTCYNCASKYQLTTELSDIIVPCDICNEKGICTWTSDLERYIPLIGTPINMQLKQLRRRRIGEKRQNEI</sequence>
<dbReference type="AlphaFoldDB" id="A0A0F9ISK5"/>
<keyword evidence="1" id="KW-1133">Transmembrane helix</keyword>
<name>A0A0F9ISK5_9ZZZZ</name>
<dbReference type="EMBL" id="LAZR01013227">
    <property type="protein sequence ID" value="KKM22939.1"/>
    <property type="molecule type" value="Genomic_DNA"/>
</dbReference>
<evidence type="ECO:0000256" key="1">
    <source>
        <dbReference type="SAM" id="Phobius"/>
    </source>
</evidence>
<keyword evidence="1" id="KW-0812">Transmembrane</keyword>
<protein>
    <submittedName>
        <fullName evidence="2">Uncharacterized protein</fullName>
    </submittedName>
</protein>
<evidence type="ECO:0000313" key="2">
    <source>
        <dbReference type="EMBL" id="KKM22939.1"/>
    </source>
</evidence>
<reference evidence="2" key="1">
    <citation type="journal article" date="2015" name="Nature">
        <title>Complex archaea that bridge the gap between prokaryotes and eukaryotes.</title>
        <authorList>
            <person name="Spang A."/>
            <person name="Saw J.H."/>
            <person name="Jorgensen S.L."/>
            <person name="Zaremba-Niedzwiedzka K."/>
            <person name="Martijn J."/>
            <person name="Lind A.E."/>
            <person name="van Eijk R."/>
            <person name="Schleper C."/>
            <person name="Guy L."/>
            <person name="Ettema T.J."/>
        </authorList>
    </citation>
    <scope>NUCLEOTIDE SEQUENCE</scope>
</reference>
<keyword evidence="1" id="KW-0472">Membrane</keyword>
<comment type="caution">
    <text evidence="2">The sequence shown here is derived from an EMBL/GenBank/DDBJ whole genome shotgun (WGS) entry which is preliminary data.</text>
</comment>
<gene>
    <name evidence="2" type="ORF">LCGC14_1620230</name>
</gene>
<organism evidence="2">
    <name type="scientific">marine sediment metagenome</name>
    <dbReference type="NCBI Taxonomy" id="412755"/>
    <lineage>
        <taxon>unclassified sequences</taxon>
        <taxon>metagenomes</taxon>
        <taxon>ecological metagenomes</taxon>
    </lineage>
</organism>